<accession>R7S458</accession>
<proteinExistence type="predicted"/>
<dbReference type="EMBL" id="JH687557">
    <property type="protein sequence ID" value="EIN04026.1"/>
    <property type="molecule type" value="Genomic_DNA"/>
</dbReference>
<protein>
    <recommendedName>
        <fullName evidence="1">BTB domain-containing protein</fullName>
    </recommendedName>
</protein>
<dbReference type="AlphaFoldDB" id="R7S458"/>
<dbReference type="Pfam" id="PF00651">
    <property type="entry name" value="BTB"/>
    <property type="match status" value="1"/>
</dbReference>
<evidence type="ECO:0000313" key="3">
    <source>
        <dbReference type="Proteomes" id="UP000054196"/>
    </source>
</evidence>
<dbReference type="HOGENOM" id="CLU_047592_7_1_1"/>
<feature type="domain" description="BTB" evidence="1">
    <location>
        <begin position="26"/>
        <end position="92"/>
    </location>
</feature>
<dbReference type="OMA" id="FHECASF"/>
<keyword evidence="3" id="KW-1185">Reference proteome</keyword>
<name>R7S458_PUNST</name>
<sequence length="213" mass="24518">MDLQAENNSEASAAPPHHPDYYIEDGNLVLLVDGILFRIHRYFFKRDSEVFRTMFSLPAPDGHDVEGLSDDTPIRLEGTSADAFALFLWMYYCRISESNFDKTMPEWETILQVSHKYQFDDITSVAYKVLSQFSQDPVSQILTARKYSHTGVLLRAGFQHYAERPEPLSVEEADKLGLADVVNLTRFRDKAKAQGMRDLDPIFHECASFYRHK</sequence>
<dbReference type="SUPFAM" id="SSF54695">
    <property type="entry name" value="POZ domain"/>
    <property type="match status" value="1"/>
</dbReference>
<dbReference type="InterPro" id="IPR000210">
    <property type="entry name" value="BTB/POZ_dom"/>
</dbReference>
<reference evidence="3" key="1">
    <citation type="journal article" date="2012" name="Science">
        <title>The Paleozoic origin of enzymatic lignin decomposition reconstructed from 31 fungal genomes.</title>
        <authorList>
            <person name="Floudas D."/>
            <person name="Binder M."/>
            <person name="Riley R."/>
            <person name="Barry K."/>
            <person name="Blanchette R.A."/>
            <person name="Henrissat B."/>
            <person name="Martinez A.T."/>
            <person name="Otillar R."/>
            <person name="Spatafora J.W."/>
            <person name="Yadav J.S."/>
            <person name="Aerts A."/>
            <person name="Benoit I."/>
            <person name="Boyd A."/>
            <person name="Carlson A."/>
            <person name="Copeland A."/>
            <person name="Coutinho P.M."/>
            <person name="de Vries R.P."/>
            <person name="Ferreira P."/>
            <person name="Findley K."/>
            <person name="Foster B."/>
            <person name="Gaskell J."/>
            <person name="Glotzer D."/>
            <person name="Gorecki P."/>
            <person name="Heitman J."/>
            <person name="Hesse C."/>
            <person name="Hori C."/>
            <person name="Igarashi K."/>
            <person name="Jurgens J.A."/>
            <person name="Kallen N."/>
            <person name="Kersten P."/>
            <person name="Kohler A."/>
            <person name="Kuees U."/>
            <person name="Kumar T.K.A."/>
            <person name="Kuo A."/>
            <person name="LaButti K."/>
            <person name="Larrondo L.F."/>
            <person name="Lindquist E."/>
            <person name="Ling A."/>
            <person name="Lombard V."/>
            <person name="Lucas S."/>
            <person name="Lundell T."/>
            <person name="Martin R."/>
            <person name="McLaughlin D.J."/>
            <person name="Morgenstern I."/>
            <person name="Morin E."/>
            <person name="Murat C."/>
            <person name="Nagy L.G."/>
            <person name="Nolan M."/>
            <person name="Ohm R.A."/>
            <person name="Patyshakuliyeva A."/>
            <person name="Rokas A."/>
            <person name="Ruiz-Duenas F.J."/>
            <person name="Sabat G."/>
            <person name="Salamov A."/>
            <person name="Samejima M."/>
            <person name="Schmutz J."/>
            <person name="Slot J.C."/>
            <person name="St John F."/>
            <person name="Stenlid J."/>
            <person name="Sun H."/>
            <person name="Sun S."/>
            <person name="Syed K."/>
            <person name="Tsang A."/>
            <person name="Wiebenga A."/>
            <person name="Young D."/>
            <person name="Pisabarro A."/>
            <person name="Eastwood D.C."/>
            <person name="Martin F."/>
            <person name="Cullen D."/>
            <person name="Grigoriev I.V."/>
            <person name="Hibbett D.S."/>
        </authorList>
    </citation>
    <scope>NUCLEOTIDE SEQUENCE [LARGE SCALE GENOMIC DNA]</scope>
    <source>
        <strain evidence="3">HHB-11173 SS5</strain>
    </source>
</reference>
<dbReference type="PROSITE" id="PS50097">
    <property type="entry name" value="BTB"/>
    <property type="match status" value="1"/>
</dbReference>
<dbReference type="Proteomes" id="UP000054196">
    <property type="component" value="Unassembled WGS sequence"/>
</dbReference>
<dbReference type="OrthoDB" id="2367075at2759"/>
<dbReference type="SMART" id="SM00225">
    <property type="entry name" value="BTB"/>
    <property type="match status" value="1"/>
</dbReference>
<dbReference type="RefSeq" id="XP_007388815.1">
    <property type="nucleotide sequence ID" value="XM_007388753.1"/>
</dbReference>
<dbReference type="GeneID" id="18880229"/>
<dbReference type="KEGG" id="psq:PUNSTDRAFT_139067"/>
<evidence type="ECO:0000259" key="1">
    <source>
        <dbReference type="PROSITE" id="PS50097"/>
    </source>
</evidence>
<gene>
    <name evidence="2" type="ORF">PUNSTDRAFT_139067</name>
</gene>
<dbReference type="InterPro" id="IPR011333">
    <property type="entry name" value="SKP1/BTB/POZ_sf"/>
</dbReference>
<dbReference type="CDD" id="cd18186">
    <property type="entry name" value="BTB_POZ_ZBTB_KLHL-like"/>
    <property type="match status" value="1"/>
</dbReference>
<organism evidence="2 3">
    <name type="scientific">Punctularia strigosozonata (strain HHB-11173)</name>
    <name type="common">White-rot fungus</name>
    <dbReference type="NCBI Taxonomy" id="741275"/>
    <lineage>
        <taxon>Eukaryota</taxon>
        <taxon>Fungi</taxon>
        <taxon>Dikarya</taxon>
        <taxon>Basidiomycota</taxon>
        <taxon>Agaricomycotina</taxon>
        <taxon>Agaricomycetes</taxon>
        <taxon>Corticiales</taxon>
        <taxon>Punctulariaceae</taxon>
        <taxon>Punctularia</taxon>
    </lineage>
</organism>
<dbReference type="Gene3D" id="3.30.710.10">
    <property type="entry name" value="Potassium Channel Kv1.1, Chain A"/>
    <property type="match status" value="1"/>
</dbReference>
<evidence type="ECO:0000313" key="2">
    <source>
        <dbReference type="EMBL" id="EIN04026.1"/>
    </source>
</evidence>